<keyword evidence="7 11" id="KW-0408">Iron</keyword>
<proteinExistence type="inferred from homology"/>
<dbReference type="SUPFAM" id="SSF55021">
    <property type="entry name" value="ACT-like"/>
    <property type="match status" value="1"/>
</dbReference>
<dbReference type="InterPro" id="IPR029009">
    <property type="entry name" value="ASB_dom_sf"/>
</dbReference>
<evidence type="ECO:0000256" key="6">
    <source>
        <dbReference type="ARBA" id="ARBA00022723"/>
    </source>
</evidence>
<organism evidence="14 15">
    <name type="scientific">Dysosmobacter welbionis</name>
    <dbReference type="NCBI Taxonomy" id="2093857"/>
    <lineage>
        <taxon>Bacteria</taxon>
        <taxon>Bacillati</taxon>
        <taxon>Bacillota</taxon>
        <taxon>Clostridia</taxon>
        <taxon>Eubacteriales</taxon>
        <taxon>Oscillospiraceae</taxon>
        <taxon>Dysosmobacter</taxon>
    </lineage>
</organism>
<evidence type="ECO:0000256" key="10">
    <source>
        <dbReference type="ARBA" id="ARBA00049406"/>
    </source>
</evidence>
<dbReference type="Gene3D" id="3.30.70.260">
    <property type="match status" value="1"/>
</dbReference>
<dbReference type="Pfam" id="PF01842">
    <property type="entry name" value="ACT"/>
    <property type="match status" value="1"/>
</dbReference>
<evidence type="ECO:0000256" key="2">
    <source>
        <dbReference type="ARBA" id="ARBA00004742"/>
    </source>
</evidence>
<feature type="domain" description="ACT" evidence="13">
    <location>
        <begin position="147"/>
        <end position="219"/>
    </location>
</feature>
<dbReference type="InterPro" id="IPR045865">
    <property type="entry name" value="ACT-like_dom_sf"/>
</dbReference>
<dbReference type="Gene3D" id="3.30.1330.90">
    <property type="entry name" value="D-3-phosphoglycerate dehydrogenase, domain 3"/>
    <property type="match status" value="1"/>
</dbReference>
<dbReference type="PANTHER" id="PTHR30182:SF12">
    <property type="entry name" value="L-SERINE DEHYDRATASE, BETA CHAIN-RELATED"/>
    <property type="match status" value="1"/>
</dbReference>
<keyword evidence="8 11" id="KW-0411">Iron-sulfur</keyword>
<evidence type="ECO:0000256" key="12">
    <source>
        <dbReference type="RuleBase" id="RU366059"/>
    </source>
</evidence>
<dbReference type="Pfam" id="PF03315">
    <property type="entry name" value="SDH_beta"/>
    <property type="match status" value="1"/>
</dbReference>
<dbReference type="InterPro" id="IPR004643">
    <property type="entry name" value="Fe-S_L-Ser_bsu"/>
</dbReference>
<dbReference type="EMBL" id="CP034413">
    <property type="protein sequence ID" value="QCI61082.2"/>
    <property type="molecule type" value="Genomic_DNA"/>
</dbReference>
<keyword evidence="15" id="KW-1185">Reference proteome</keyword>
<dbReference type="GO" id="GO:0051539">
    <property type="term" value="F:4 iron, 4 sulfur cluster binding"/>
    <property type="evidence" value="ECO:0007669"/>
    <property type="project" value="UniProtKB-UniRule"/>
</dbReference>
<dbReference type="GO" id="GO:0046872">
    <property type="term" value="F:metal ion binding"/>
    <property type="evidence" value="ECO:0007669"/>
    <property type="project" value="UniProtKB-UniRule"/>
</dbReference>
<keyword evidence="9 11" id="KW-0456">Lyase</keyword>
<dbReference type="AlphaFoldDB" id="A0A856I4M3"/>
<comment type="similarity">
    <text evidence="3 11 12">Belongs to the iron-sulfur dependent L-serine dehydratase family.</text>
</comment>
<keyword evidence="5 11" id="KW-0004">4Fe-4S</keyword>
<comment type="pathway">
    <text evidence="2 11">Carbohydrate biosynthesis; gluconeogenesis.</text>
</comment>
<dbReference type="GO" id="GO:0006094">
    <property type="term" value="P:gluconeogenesis"/>
    <property type="evidence" value="ECO:0007669"/>
    <property type="project" value="UniProtKB-UniRule"/>
</dbReference>
<dbReference type="PROSITE" id="PS51671">
    <property type="entry name" value="ACT"/>
    <property type="match status" value="1"/>
</dbReference>
<comment type="cofactor">
    <cofactor evidence="1 12">
        <name>[4Fe-4S] cluster</name>
        <dbReference type="ChEBI" id="CHEBI:49883"/>
    </cofactor>
</comment>
<dbReference type="PIRSF" id="PIRSF036692">
    <property type="entry name" value="SDH_B"/>
    <property type="match status" value="1"/>
</dbReference>
<keyword evidence="6 11" id="KW-0479">Metal-binding</keyword>
<evidence type="ECO:0000313" key="15">
    <source>
        <dbReference type="Proteomes" id="UP000298642"/>
    </source>
</evidence>
<dbReference type="SUPFAM" id="SSF143548">
    <property type="entry name" value="Serine metabolism enzymes domain"/>
    <property type="match status" value="1"/>
</dbReference>
<evidence type="ECO:0000256" key="8">
    <source>
        <dbReference type="ARBA" id="ARBA00023014"/>
    </source>
</evidence>
<dbReference type="GO" id="GO:0003941">
    <property type="term" value="F:L-serine ammonia-lyase activity"/>
    <property type="evidence" value="ECO:0007669"/>
    <property type="project" value="UniProtKB-UniRule"/>
</dbReference>
<dbReference type="UniPathway" id="UPA00138"/>
<evidence type="ECO:0000313" key="14">
    <source>
        <dbReference type="EMBL" id="QCI61082.2"/>
    </source>
</evidence>
<evidence type="ECO:0000256" key="4">
    <source>
        <dbReference type="ARBA" id="ARBA00022432"/>
    </source>
</evidence>
<evidence type="ECO:0000256" key="1">
    <source>
        <dbReference type="ARBA" id="ARBA00001966"/>
    </source>
</evidence>
<dbReference type="RefSeq" id="WP_174232994.1">
    <property type="nucleotide sequence ID" value="NZ_CAUWCU010000050.1"/>
</dbReference>
<protein>
    <recommendedName>
        <fullName evidence="11">L-serine deaminase</fullName>
    </recommendedName>
</protein>
<evidence type="ECO:0000256" key="9">
    <source>
        <dbReference type="ARBA" id="ARBA00023239"/>
    </source>
</evidence>
<gene>
    <name evidence="14" type="primary">sdaAB</name>
    <name evidence="14" type="ORF">EIO64_15295</name>
</gene>
<evidence type="ECO:0000256" key="3">
    <source>
        <dbReference type="ARBA" id="ARBA00008636"/>
    </source>
</evidence>
<dbReference type="CDD" id="cd04903">
    <property type="entry name" value="ACT_LSD"/>
    <property type="match status" value="1"/>
</dbReference>
<evidence type="ECO:0000256" key="5">
    <source>
        <dbReference type="ARBA" id="ARBA00022485"/>
    </source>
</evidence>
<dbReference type="NCBIfam" id="TIGR00719">
    <property type="entry name" value="sda_beta"/>
    <property type="match status" value="1"/>
</dbReference>
<evidence type="ECO:0000256" key="11">
    <source>
        <dbReference type="PIRNR" id="PIRNR036692"/>
    </source>
</evidence>
<keyword evidence="4 11" id="KW-0312">Gluconeogenesis</keyword>
<accession>A0A856I4M3</accession>
<comment type="catalytic activity">
    <reaction evidence="10 11 12">
        <text>L-serine = pyruvate + NH4(+)</text>
        <dbReference type="Rhea" id="RHEA:19169"/>
        <dbReference type="ChEBI" id="CHEBI:15361"/>
        <dbReference type="ChEBI" id="CHEBI:28938"/>
        <dbReference type="ChEBI" id="CHEBI:33384"/>
        <dbReference type="EC" id="4.3.1.17"/>
    </reaction>
</comment>
<evidence type="ECO:0000256" key="7">
    <source>
        <dbReference type="ARBA" id="ARBA00023004"/>
    </source>
</evidence>
<evidence type="ECO:0000259" key="13">
    <source>
        <dbReference type="PROSITE" id="PS51671"/>
    </source>
</evidence>
<sequence>MLDIFDILGPVMVGPSSSHTAGAVRIGRMARTLLGAEVARADIGLHGSFADTGRGHGTDRALVAGLLGMKPDDLGIPQSFEIAANQGLEFHFHTARLRDAHPNTAVLTVESADGRKLELQAASTGGGRIRVDRLDGVEVSFTGIFNTLVVRHQDVAGELSRILNELSVSGVNIANMSLNRDRRGGAALTVVETDQKIPADALERIQALYGVLGATYYEKEED</sequence>
<dbReference type="PANTHER" id="PTHR30182">
    <property type="entry name" value="L-SERINE DEHYDRATASE"/>
    <property type="match status" value="1"/>
</dbReference>
<name>A0A856I4M3_9FIRM</name>
<reference evidence="15" key="1">
    <citation type="submission" date="2018-12" db="EMBL/GenBank/DDBJ databases">
        <title>Dusodibacter welbiota gen. nov., sp. nov., isolated from human faeces and emended description of the Oscillibacter genus.</title>
        <authorList>
            <person name="Le Roy T."/>
            <person name="Van der Smissen P."/>
            <person name="Delzenne N."/>
            <person name="Muccioli G."/>
            <person name="Collet J.F."/>
            <person name="Cani P.D."/>
        </authorList>
    </citation>
    <scope>NUCLEOTIDE SEQUENCE [LARGE SCALE GENOMIC DNA]</scope>
    <source>
        <strain evidence="15">J115</strain>
    </source>
</reference>
<dbReference type="KEGG" id="obj:EIO64_15295"/>
<dbReference type="InterPro" id="IPR005131">
    <property type="entry name" value="Ser_deHydtase_bsu"/>
</dbReference>
<dbReference type="InterPro" id="IPR002912">
    <property type="entry name" value="ACT_dom"/>
</dbReference>
<dbReference type="InterPro" id="IPR051318">
    <property type="entry name" value="Fe-S_L-Ser"/>
</dbReference>
<dbReference type="Proteomes" id="UP000298642">
    <property type="component" value="Chromosome"/>
</dbReference>
<dbReference type="GeneID" id="89523463"/>